<comment type="caution">
    <text evidence="5">The sequence shown here is derived from an EMBL/GenBank/DDBJ whole genome shotgun (WGS) entry which is preliminary data.</text>
</comment>
<dbReference type="Proteomes" id="UP000634136">
    <property type="component" value="Unassembled WGS sequence"/>
</dbReference>
<dbReference type="SMART" id="SM00427">
    <property type="entry name" value="H2B"/>
    <property type="match status" value="1"/>
</dbReference>
<dbReference type="AlphaFoldDB" id="A0A834W1I7"/>
<feature type="compositionally biased region" description="Basic and acidic residues" evidence="3">
    <location>
        <begin position="33"/>
        <end position="42"/>
    </location>
</feature>
<feature type="domain" description="Core Histone H2A/H2B/H3" evidence="4">
    <location>
        <begin position="74"/>
        <end position="156"/>
    </location>
</feature>
<accession>A0A834W1I7</accession>
<dbReference type="EMBL" id="JAAIUW010000012">
    <property type="protein sequence ID" value="KAF7805655.1"/>
    <property type="molecule type" value="Genomic_DNA"/>
</dbReference>
<reference evidence="5" key="1">
    <citation type="submission" date="2020-09" db="EMBL/GenBank/DDBJ databases">
        <title>Genome-Enabled Discovery of Anthraquinone Biosynthesis in Senna tora.</title>
        <authorList>
            <person name="Kang S.-H."/>
            <person name="Pandey R.P."/>
            <person name="Lee C.-M."/>
            <person name="Sim J.-S."/>
            <person name="Jeong J.-T."/>
            <person name="Choi B.-S."/>
            <person name="Jung M."/>
            <person name="Ginzburg D."/>
            <person name="Zhao K."/>
            <person name="Won S.Y."/>
            <person name="Oh T.-J."/>
            <person name="Yu Y."/>
            <person name="Kim N.-H."/>
            <person name="Lee O.R."/>
            <person name="Lee T.-H."/>
            <person name="Bashyal P."/>
            <person name="Kim T.-S."/>
            <person name="Lee W.-H."/>
            <person name="Kawkins C."/>
            <person name="Kim C.-K."/>
            <person name="Kim J.S."/>
            <person name="Ahn B.O."/>
            <person name="Rhee S.Y."/>
            <person name="Sohng J.K."/>
        </authorList>
    </citation>
    <scope>NUCLEOTIDE SEQUENCE</scope>
    <source>
        <tissue evidence="5">Leaf</tissue>
    </source>
</reference>
<name>A0A834W1I7_9FABA</name>
<dbReference type="InterPro" id="IPR009072">
    <property type="entry name" value="Histone-fold"/>
</dbReference>
<dbReference type="CDD" id="cd22910">
    <property type="entry name" value="HFD_H2B"/>
    <property type="match status" value="1"/>
</dbReference>
<dbReference type="SUPFAM" id="SSF47113">
    <property type="entry name" value="Histone-fold"/>
    <property type="match status" value="1"/>
</dbReference>
<dbReference type="Pfam" id="PF00125">
    <property type="entry name" value="Histone"/>
    <property type="match status" value="1"/>
</dbReference>
<dbReference type="OrthoDB" id="1913820at2759"/>
<dbReference type="Gene3D" id="1.10.20.10">
    <property type="entry name" value="Histone, subunit A"/>
    <property type="match status" value="1"/>
</dbReference>
<dbReference type="InterPro" id="IPR000558">
    <property type="entry name" value="Histone_H2B"/>
</dbReference>
<comment type="similarity">
    <text evidence="2">Belongs to the histone H2B family.</text>
</comment>
<dbReference type="GO" id="GO:0000786">
    <property type="term" value="C:nucleosome"/>
    <property type="evidence" value="ECO:0007669"/>
    <property type="project" value="InterPro"/>
</dbReference>
<comment type="function">
    <text evidence="1">Core component of nucleosome. Nucleosomes wrap and compact DNA into chromatin, limiting DNA accessibility to the cellular machineries which require DNA as a template. Histones thereby play a central role in transcription regulation, DNA repair, DNA replication and chromosomal stability. DNA accessibility is regulated via a complex set of post-translational modifications of histones, also called histone code, and nucleosome remodeling.</text>
</comment>
<evidence type="ECO:0000256" key="3">
    <source>
        <dbReference type="SAM" id="MobiDB-lite"/>
    </source>
</evidence>
<gene>
    <name evidence="5" type="ORF">G2W53_037816</name>
</gene>
<dbReference type="GO" id="GO:0003677">
    <property type="term" value="F:DNA binding"/>
    <property type="evidence" value="ECO:0007669"/>
    <property type="project" value="InterPro"/>
</dbReference>
<dbReference type="InterPro" id="IPR007125">
    <property type="entry name" value="H2A/H2B/H3"/>
</dbReference>
<evidence type="ECO:0000256" key="2">
    <source>
        <dbReference type="ARBA" id="ARBA00006846"/>
    </source>
</evidence>
<proteinExistence type="inferred from homology"/>
<evidence type="ECO:0000313" key="6">
    <source>
        <dbReference type="Proteomes" id="UP000634136"/>
    </source>
</evidence>
<dbReference type="FunFam" id="1.10.20.10:FF:000043">
    <property type="entry name" value="Histone H2B"/>
    <property type="match status" value="1"/>
</dbReference>
<organism evidence="5 6">
    <name type="scientific">Senna tora</name>
    <dbReference type="NCBI Taxonomy" id="362788"/>
    <lineage>
        <taxon>Eukaryota</taxon>
        <taxon>Viridiplantae</taxon>
        <taxon>Streptophyta</taxon>
        <taxon>Embryophyta</taxon>
        <taxon>Tracheophyta</taxon>
        <taxon>Spermatophyta</taxon>
        <taxon>Magnoliopsida</taxon>
        <taxon>eudicotyledons</taxon>
        <taxon>Gunneridae</taxon>
        <taxon>Pentapetalae</taxon>
        <taxon>rosids</taxon>
        <taxon>fabids</taxon>
        <taxon>Fabales</taxon>
        <taxon>Fabaceae</taxon>
        <taxon>Caesalpinioideae</taxon>
        <taxon>Cassia clade</taxon>
        <taxon>Senna</taxon>
    </lineage>
</organism>
<evidence type="ECO:0000313" key="5">
    <source>
        <dbReference type="EMBL" id="KAF7805655.1"/>
    </source>
</evidence>
<feature type="region of interest" description="Disordered" evidence="3">
    <location>
        <begin position="25"/>
        <end position="89"/>
    </location>
</feature>
<evidence type="ECO:0000259" key="4">
    <source>
        <dbReference type="Pfam" id="PF00125"/>
    </source>
</evidence>
<feature type="compositionally biased region" description="Basic and acidic residues" evidence="3">
    <location>
        <begin position="51"/>
        <end position="62"/>
    </location>
</feature>
<dbReference type="PANTHER" id="PTHR23428">
    <property type="entry name" value="HISTONE H2B"/>
    <property type="match status" value="1"/>
</dbReference>
<dbReference type="GO" id="GO:0046982">
    <property type="term" value="F:protein heterodimerization activity"/>
    <property type="evidence" value="ECO:0007669"/>
    <property type="project" value="InterPro"/>
</dbReference>
<sequence length="184" mass="20569">MAPKRGKKIVVKSTRKVVQETIQVSVVSSSKRPSRDTQKDEEGNSSISQEDVIRTIPVEEVKAQAQAPVENDEKQEKKKGMKRKRKRGGGEGYRRYVYKVLKQVHPEMGISFQAMTILNNLMSDMFERLADEATKLKKYTGHMTLSSREIQGAVKLVLPGELGRHAIAEGAKAVSNYMSNHAPS</sequence>
<dbReference type="GO" id="GO:0005634">
    <property type="term" value="C:nucleus"/>
    <property type="evidence" value="ECO:0007669"/>
    <property type="project" value="UniProtKB-ARBA"/>
</dbReference>
<keyword evidence="6" id="KW-1185">Reference proteome</keyword>
<protein>
    <submittedName>
        <fullName evidence="5">Histone H2B</fullName>
    </submittedName>
</protein>
<evidence type="ECO:0000256" key="1">
    <source>
        <dbReference type="ARBA" id="ARBA00002001"/>
    </source>
</evidence>
<dbReference type="GO" id="GO:0030527">
    <property type="term" value="F:structural constituent of chromatin"/>
    <property type="evidence" value="ECO:0007669"/>
    <property type="project" value="InterPro"/>
</dbReference>
<dbReference type="PRINTS" id="PR00621">
    <property type="entry name" value="HISTONEH2B"/>
</dbReference>